<proteinExistence type="predicted"/>
<dbReference type="AlphaFoldDB" id="A0A382DCF0"/>
<feature type="non-terminal residue" evidence="2">
    <location>
        <position position="34"/>
    </location>
</feature>
<name>A0A382DCF0_9ZZZZ</name>
<accession>A0A382DCF0</accession>
<feature type="compositionally biased region" description="Polar residues" evidence="1">
    <location>
        <begin position="1"/>
        <end position="23"/>
    </location>
</feature>
<feature type="region of interest" description="Disordered" evidence="1">
    <location>
        <begin position="1"/>
        <end position="34"/>
    </location>
</feature>
<reference evidence="2" key="1">
    <citation type="submission" date="2018-05" db="EMBL/GenBank/DDBJ databases">
        <authorList>
            <person name="Lanie J.A."/>
            <person name="Ng W.-L."/>
            <person name="Kazmierczak K.M."/>
            <person name="Andrzejewski T.M."/>
            <person name="Davidsen T.M."/>
            <person name="Wayne K.J."/>
            <person name="Tettelin H."/>
            <person name="Glass J.I."/>
            <person name="Rusch D."/>
            <person name="Podicherti R."/>
            <person name="Tsui H.-C.T."/>
            <person name="Winkler M.E."/>
        </authorList>
    </citation>
    <scope>NUCLEOTIDE SEQUENCE</scope>
</reference>
<protein>
    <submittedName>
        <fullName evidence="2">Uncharacterized protein</fullName>
    </submittedName>
</protein>
<gene>
    <name evidence="2" type="ORF">METZ01_LOCUS188566</name>
</gene>
<evidence type="ECO:0000313" key="2">
    <source>
        <dbReference type="EMBL" id="SVB35712.1"/>
    </source>
</evidence>
<evidence type="ECO:0000256" key="1">
    <source>
        <dbReference type="SAM" id="MobiDB-lite"/>
    </source>
</evidence>
<sequence>MYGADSTVTINNQEEMENAYSSCRNEENEDRPDE</sequence>
<organism evidence="2">
    <name type="scientific">marine metagenome</name>
    <dbReference type="NCBI Taxonomy" id="408172"/>
    <lineage>
        <taxon>unclassified sequences</taxon>
        <taxon>metagenomes</taxon>
        <taxon>ecological metagenomes</taxon>
    </lineage>
</organism>
<dbReference type="EMBL" id="UINC01038548">
    <property type="protein sequence ID" value="SVB35712.1"/>
    <property type="molecule type" value="Genomic_DNA"/>
</dbReference>